<sequence length="151" mass="16514">MSWDINRVVLVGRLARDPEIKYTPSNTAVARFTLAVGGKQKNDGTDSVSFLPIVVWGKTAETCKQYLSKGKMVAVDGRLEQRSWKGQDGSPRSTIEIVAERVEFLGGASGPGKTADIRSEVPDMAAAPDFYYDNTETAIDFNPVNPEDPNF</sequence>
<dbReference type="InterPro" id="IPR012340">
    <property type="entry name" value="NA-bd_OB-fold"/>
</dbReference>
<keyword evidence="5" id="KW-1185">Reference proteome</keyword>
<accession>A0AAX3BEY1</accession>
<dbReference type="PANTHER" id="PTHR10302:SF27">
    <property type="entry name" value="SINGLE-STRANDED DNA-BINDING PROTEIN"/>
    <property type="match status" value="1"/>
</dbReference>
<organism evidence="4 5">
    <name type="scientific">Thermospira aquatica</name>
    <dbReference type="NCBI Taxonomy" id="2828656"/>
    <lineage>
        <taxon>Bacteria</taxon>
        <taxon>Pseudomonadati</taxon>
        <taxon>Spirochaetota</taxon>
        <taxon>Spirochaetia</taxon>
        <taxon>Brevinematales</taxon>
        <taxon>Thermospiraceae</taxon>
        <taxon>Thermospira</taxon>
    </lineage>
</organism>
<dbReference type="Pfam" id="PF00436">
    <property type="entry name" value="SSB"/>
    <property type="match status" value="1"/>
</dbReference>
<proteinExistence type="inferred from homology"/>
<dbReference type="RefSeq" id="WP_271435894.1">
    <property type="nucleotide sequence ID" value="NZ_CP073355.1"/>
</dbReference>
<dbReference type="GO" id="GO:0009295">
    <property type="term" value="C:nucleoid"/>
    <property type="evidence" value="ECO:0007669"/>
    <property type="project" value="TreeGrafter"/>
</dbReference>
<evidence type="ECO:0000256" key="1">
    <source>
        <dbReference type="ARBA" id="ARBA00023125"/>
    </source>
</evidence>
<reference evidence="4" key="1">
    <citation type="submission" date="2021-04" db="EMBL/GenBank/DDBJ databases">
        <authorList>
            <person name="Postec A."/>
        </authorList>
    </citation>
    <scope>NUCLEOTIDE SEQUENCE</scope>
    <source>
        <strain evidence="4">F1F22</strain>
    </source>
</reference>
<comment type="subunit">
    <text evidence="2">Homotetramer.</text>
</comment>
<evidence type="ECO:0000313" key="4">
    <source>
        <dbReference type="EMBL" id="URA10766.1"/>
    </source>
</evidence>
<evidence type="ECO:0000313" key="5">
    <source>
        <dbReference type="Proteomes" id="UP001056539"/>
    </source>
</evidence>
<gene>
    <name evidence="4" type="ORF">KDW03_02890</name>
</gene>
<reference evidence="4" key="2">
    <citation type="submission" date="2022-06" db="EMBL/GenBank/DDBJ databases">
        <title>Thermospira aquatica gen. nov., sp. nov.</title>
        <authorList>
            <person name="Ben Ali Gam Z."/>
            <person name="Labat M."/>
        </authorList>
    </citation>
    <scope>NUCLEOTIDE SEQUENCE</scope>
    <source>
        <strain evidence="4">F1F22</strain>
    </source>
</reference>
<dbReference type="InterPro" id="IPR000424">
    <property type="entry name" value="Primosome_PriB/ssb"/>
</dbReference>
<dbReference type="PROSITE" id="PS50935">
    <property type="entry name" value="SSB"/>
    <property type="match status" value="1"/>
</dbReference>
<dbReference type="InterPro" id="IPR011344">
    <property type="entry name" value="ssDNA-bd"/>
</dbReference>
<dbReference type="KEGG" id="taqu:KDW03_02890"/>
<dbReference type="PANTHER" id="PTHR10302">
    <property type="entry name" value="SINGLE-STRANDED DNA-BINDING PROTEIN"/>
    <property type="match status" value="1"/>
</dbReference>
<dbReference type="GO" id="GO:0003697">
    <property type="term" value="F:single-stranded DNA binding"/>
    <property type="evidence" value="ECO:0007669"/>
    <property type="project" value="UniProtKB-UniRule"/>
</dbReference>
<evidence type="ECO:0000256" key="3">
    <source>
        <dbReference type="RuleBase" id="RU000524"/>
    </source>
</evidence>
<name>A0AAX3BEY1_9SPIR</name>
<dbReference type="NCBIfam" id="TIGR00621">
    <property type="entry name" value="ssb"/>
    <property type="match status" value="1"/>
</dbReference>
<keyword evidence="1 2" id="KW-0238">DNA-binding</keyword>
<protein>
    <recommendedName>
        <fullName evidence="2 3">Single-stranded DNA-binding protein</fullName>
        <shortName evidence="2">SSB</shortName>
    </recommendedName>
</protein>
<dbReference type="GO" id="GO:0006260">
    <property type="term" value="P:DNA replication"/>
    <property type="evidence" value="ECO:0007669"/>
    <property type="project" value="InterPro"/>
</dbReference>
<dbReference type="AlphaFoldDB" id="A0AAX3BEY1"/>
<dbReference type="HAMAP" id="MF_00984">
    <property type="entry name" value="SSB"/>
    <property type="match status" value="1"/>
</dbReference>
<dbReference type="SUPFAM" id="SSF50249">
    <property type="entry name" value="Nucleic acid-binding proteins"/>
    <property type="match status" value="1"/>
</dbReference>
<dbReference type="Proteomes" id="UP001056539">
    <property type="component" value="Chromosome"/>
</dbReference>
<comment type="caution">
    <text evidence="2">Lacks conserved residue(s) required for the propagation of feature annotation.</text>
</comment>
<dbReference type="EMBL" id="CP073355">
    <property type="protein sequence ID" value="URA10766.1"/>
    <property type="molecule type" value="Genomic_DNA"/>
</dbReference>
<dbReference type="Gene3D" id="2.40.50.140">
    <property type="entry name" value="Nucleic acid-binding proteins"/>
    <property type="match status" value="1"/>
</dbReference>
<dbReference type="CDD" id="cd04496">
    <property type="entry name" value="SSB_OBF"/>
    <property type="match status" value="1"/>
</dbReference>
<evidence type="ECO:0000256" key="2">
    <source>
        <dbReference type="HAMAP-Rule" id="MF_00984"/>
    </source>
</evidence>